<dbReference type="Gene3D" id="3.40.50.720">
    <property type="entry name" value="NAD(P)-binding Rossmann-like Domain"/>
    <property type="match status" value="1"/>
</dbReference>
<dbReference type="EC" id="1.1.1.127" evidence="2"/>
<name>A0A100JMP6_STRSC</name>
<comment type="caution">
    <text evidence="2">The sequence shown here is derived from an EMBL/GenBank/DDBJ whole genome shotgun (WGS) entry which is preliminary data.</text>
</comment>
<reference evidence="3" key="1">
    <citation type="submission" date="2015-11" db="EMBL/GenBank/DDBJ databases">
        <authorList>
            <consortium name="Cross-ministerial Strategic Innovation Promotion Program (SIP) consortium"/>
            <person name="Tomihama T."/>
            <person name="Ikenaga M."/>
            <person name="Sakai M."/>
            <person name="Okubo T."/>
            <person name="Ikeda S."/>
        </authorList>
    </citation>
    <scope>NUCLEOTIDE SEQUENCE [LARGE SCALE GENOMIC DNA]</scope>
    <source>
        <strain evidence="3">S58</strain>
    </source>
</reference>
<dbReference type="Proteomes" id="UP000067448">
    <property type="component" value="Unassembled WGS sequence"/>
</dbReference>
<sequence>MNAAVHCGARTHEIEIQVAGAPAPAKKRGGRGVSTVAPDRVATGTTKVLRTDRRRDRAIPGRIPAGRRSRADDLAGATVPLVSPASDGDNDMVPPVDGGRPGR</sequence>
<dbReference type="InterPro" id="IPR036291">
    <property type="entry name" value="NAD(P)-bd_dom_sf"/>
</dbReference>
<proteinExistence type="predicted"/>
<reference evidence="3" key="3">
    <citation type="submission" date="2016-02" db="EMBL/GenBank/DDBJ databases">
        <title>Draft genome of pathogenic Streptomyces sp. in Japan.</title>
        <authorList>
            <person name="Tomihama T."/>
            <person name="Ikenaga M."/>
            <person name="Sakai M."/>
            <person name="Okubo T."/>
            <person name="Ikeda S."/>
        </authorList>
    </citation>
    <scope>NUCLEOTIDE SEQUENCE [LARGE SCALE GENOMIC DNA]</scope>
    <source>
        <strain evidence="3">S58</strain>
    </source>
</reference>
<reference evidence="2 3" key="2">
    <citation type="journal article" date="2016" name="Genome Announc.">
        <title>Draft Genome Sequences of Streptomyces scabiei S58, Streptomyces turgidiscabies T45, and Streptomyces acidiscabies a10, the Pathogens of Potato Common Scab, Isolated in Japan.</title>
        <authorList>
            <person name="Tomihama T."/>
            <person name="Nishi Y."/>
            <person name="Sakai M."/>
            <person name="Ikenaga M."/>
            <person name="Okubo T."/>
            <person name="Ikeda S."/>
        </authorList>
    </citation>
    <scope>NUCLEOTIDE SEQUENCE [LARGE SCALE GENOMIC DNA]</scope>
    <source>
        <strain evidence="2 3">S58</strain>
    </source>
</reference>
<dbReference type="OrthoDB" id="4251074at2"/>
<dbReference type="EMBL" id="BCMM01000011">
    <property type="protein sequence ID" value="GAQ62359.1"/>
    <property type="molecule type" value="Genomic_DNA"/>
</dbReference>
<evidence type="ECO:0000313" key="3">
    <source>
        <dbReference type="Proteomes" id="UP000067448"/>
    </source>
</evidence>
<keyword evidence="2" id="KW-0560">Oxidoreductase</keyword>
<organism evidence="2 3">
    <name type="scientific">Streptomyces scabiei</name>
    <dbReference type="NCBI Taxonomy" id="1930"/>
    <lineage>
        <taxon>Bacteria</taxon>
        <taxon>Bacillati</taxon>
        <taxon>Actinomycetota</taxon>
        <taxon>Actinomycetes</taxon>
        <taxon>Kitasatosporales</taxon>
        <taxon>Streptomycetaceae</taxon>
        <taxon>Streptomyces</taxon>
    </lineage>
</organism>
<evidence type="ECO:0000313" key="2">
    <source>
        <dbReference type="EMBL" id="GAQ62359.1"/>
    </source>
</evidence>
<feature type="compositionally biased region" description="Basic and acidic residues" evidence="1">
    <location>
        <begin position="49"/>
        <end position="59"/>
    </location>
</feature>
<dbReference type="RefSeq" id="WP_059080176.1">
    <property type="nucleotide sequence ID" value="NZ_BCMM01000011.1"/>
</dbReference>
<dbReference type="SUPFAM" id="SSF51735">
    <property type="entry name" value="NAD(P)-binding Rossmann-fold domains"/>
    <property type="match status" value="1"/>
</dbReference>
<evidence type="ECO:0000256" key="1">
    <source>
        <dbReference type="SAM" id="MobiDB-lite"/>
    </source>
</evidence>
<accession>A0A100JMP6</accession>
<gene>
    <name evidence="2" type="primary">kduD_2</name>
    <name evidence="2" type="ORF">SsS58_02726</name>
</gene>
<protein>
    <submittedName>
        <fullName evidence="2">2-dehydro-3-deoxy-D-gluconate 5-dehydrogenase</fullName>
        <ecNumber evidence="2">1.1.1.127</ecNumber>
    </submittedName>
</protein>
<dbReference type="AlphaFoldDB" id="A0A100JMP6"/>
<dbReference type="GO" id="GO:0047001">
    <property type="term" value="F:2-dehydro-3-deoxy-D-gluconate 5-dehydrogenase activity"/>
    <property type="evidence" value="ECO:0007669"/>
    <property type="project" value="UniProtKB-EC"/>
</dbReference>
<feature type="region of interest" description="Disordered" evidence="1">
    <location>
        <begin position="20"/>
        <end position="103"/>
    </location>
</feature>